<dbReference type="Proteomes" id="UP001596227">
    <property type="component" value="Unassembled WGS sequence"/>
</dbReference>
<protein>
    <submittedName>
        <fullName evidence="1">Uncharacterized protein</fullName>
    </submittedName>
</protein>
<dbReference type="EMBL" id="JBHSSB010000031">
    <property type="protein sequence ID" value="MFC6295816.1"/>
    <property type="molecule type" value="Genomic_DNA"/>
</dbReference>
<reference evidence="2" key="1">
    <citation type="journal article" date="2019" name="Int. J. Syst. Evol. Microbiol.">
        <title>The Global Catalogue of Microorganisms (GCM) 10K type strain sequencing project: providing services to taxonomists for standard genome sequencing and annotation.</title>
        <authorList>
            <consortium name="The Broad Institute Genomics Platform"/>
            <consortium name="The Broad Institute Genome Sequencing Center for Infectious Disease"/>
            <person name="Wu L."/>
            <person name="Ma J."/>
        </authorList>
    </citation>
    <scope>NUCLEOTIDE SEQUENCE [LARGE SCALE GENOMIC DNA]</scope>
    <source>
        <strain evidence="2">CCM 8934</strain>
    </source>
</reference>
<evidence type="ECO:0000313" key="2">
    <source>
        <dbReference type="Proteomes" id="UP001596227"/>
    </source>
</evidence>
<accession>A0ABW1UKQ1</accession>
<dbReference type="RefSeq" id="WP_137607700.1">
    <property type="nucleotide sequence ID" value="NZ_BJDH01000006.1"/>
</dbReference>
<keyword evidence="2" id="KW-1185">Reference proteome</keyword>
<evidence type="ECO:0000313" key="1">
    <source>
        <dbReference type="EMBL" id="MFC6295816.1"/>
    </source>
</evidence>
<name>A0ABW1UKQ1_9LACO</name>
<gene>
    <name evidence="1" type="ORF">ACFQH1_11450</name>
</gene>
<proteinExistence type="predicted"/>
<comment type="caution">
    <text evidence="1">The sequence shown here is derived from an EMBL/GenBank/DDBJ whole genome shotgun (WGS) entry which is preliminary data.</text>
</comment>
<sequence length="182" mass="20912">MKKIILFLLPILIILAIGGSWFALHSQPTPKATVNQTKLKPKPSYQPLTKAELNHNSKLTDCSIVYYAIKHSKIQRWQEVSNFDLGWQLDQYPIDNGIKVLVWPDMAIKKDAKLVQPNWFYLSATGQVIYHSFIVHSFRDDMTETTDLETIIQTLNTEHAAMKVRQMLPNMLIVKHKNPASN</sequence>
<organism evidence="1 2">
    <name type="scientific">Lactiplantibacillus daoliensis</name>
    <dbReference type="NCBI Taxonomy" id="2559916"/>
    <lineage>
        <taxon>Bacteria</taxon>
        <taxon>Bacillati</taxon>
        <taxon>Bacillota</taxon>
        <taxon>Bacilli</taxon>
        <taxon>Lactobacillales</taxon>
        <taxon>Lactobacillaceae</taxon>
        <taxon>Lactiplantibacillus</taxon>
    </lineage>
</organism>